<sequence>MLFLFRWWERYRLGLILAILCLGGAWVFSRSQGVGLLEIFRFAHRPVQPDAVRQKELVDAQTKQLRQQLADLESRNQTLQELVDHKSVKSKQAIAVSILGRSGDNWWQQLTLSKGENHGIKVGSVVFAPGGLVGRVTAVSQNTSRVLLVTDPTSRIGVIVTRSRHMGIFQGQSGTEALITFFDKDPDVKVGDAVVTSSLSRLFPPGLPVGKIKTLKLEQNYNPQAIVELAVPISKLEWVSVYLNDQTSLLQKTVPASP</sequence>
<name>B0C8J5_ACAM1</name>
<evidence type="ECO:0000313" key="8">
    <source>
        <dbReference type="Proteomes" id="UP000000268"/>
    </source>
</evidence>
<evidence type="ECO:0000256" key="2">
    <source>
        <dbReference type="ARBA" id="ARBA00013855"/>
    </source>
</evidence>
<protein>
    <recommendedName>
        <fullName evidence="2">Cell shape-determining protein MreC</fullName>
    </recommendedName>
    <alternativeName>
        <fullName evidence="4">Cell shape protein MreC</fullName>
    </alternativeName>
</protein>
<proteinExistence type="inferred from homology"/>
<gene>
    <name evidence="7" type="primary">mreC</name>
    <name evidence="7" type="ordered locus">AM1_5188</name>
</gene>
<feature type="domain" description="Rod shape-determining protein MreC beta-barrel core" evidence="6">
    <location>
        <begin position="98"/>
        <end position="242"/>
    </location>
</feature>
<evidence type="ECO:0000256" key="3">
    <source>
        <dbReference type="ARBA" id="ARBA00022960"/>
    </source>
</evidence>
<dbReference type="InterPro" id="IPR042175">
    <property type="entry name" value="Cell/Rod_MreC_2"/>
</dbReference>
<dbReference type="Pfam" id="PF04085">
    <property type="entry name" value="MreC"/>
    <property type="match status" value="1"/>
</dbReference>
<dbReference type="RefSeq" id="WP_012165411.1">
    <property type="nucleotide sequence ID" value="NC_009925.1"/>
</dbReference>
<evidence type="ECO:0000259" key="6">
    <source>
        <dbReference type="Pfam" id="PF04085"/>
    </source>
</evidence>
<dbReference type="PANTHER" id="PTHR34138:SF1">
    <property type="entry name" value="CELL SHAPE-DETERMINING PROTEIN MREC"/>
    <property type="match status" value="1"/>
</dbReference>
<dbReference type="Gene3D" id="2.40.10.350">
    <property type="entry name" value="Rod shape-determining protein MreC, domain 2"/>
    <property type="match status" value="1"/>
</dbReference>
<dbReference type="HOGENOM" id="CLU_042663_4_0_3"/>
<dbReference type="EMBL" id="CP000828">
    <property type="protein sequence ID" value="ABW30150.1"/>
    <property type="molecule type" value="Genomic_DNA"/>
</dbReference>
<dbReference type="NCBIfam" id="TIGR00219">
    <property type="entry name" value="mreC"/>
    <property type="match status" value="1"/>
</dbReference>
<dbReference type="STRING" id="329726.AM1_5188"/>
<dbReference type="InterPro" id="IPR055342">
    <property type="entry name" value="MreC_beta-barrel_core"/>
</dbReference>
<comment type="similarity">
    <text evidence="1">Belongs to the MreC family.</text>
</comment>
<dbReference type="Gene3D" id="2.40.10.340">
    <property type="entry name" value="Rod shape-determining protein MreC, domain 1"/>
    <property type="match status" value="1"/>
</dbReference>
<dbReference type="AlphaFoldDB" id="B0C8J5"/>
<dbReference type="KEGG" id="amr:AM1_5188"/>
<dbReference type="eggNOG" id="COG1792">
    <property type="taxonomic scope" value="Bacteria"/>
</dbReference>
<keyword evidence="8" id="KW-1185">Reference proteome</keyword>
<evidence type="ECO:0000256" key="1">
    <source>
        <dbReference type="ARBA" id="ARBA00009369"/>
    </source>
</evidence>
<reference evidence="7 8" key="1">
    <citation type="journal article" date="2008" name="Proc. Natl. Acad. Sci. U.S.A.">
        <title>Niche adaptation and genome expansion in the chlorophyll d-producing cyanobacterium Acaryochloris marina.</title>
        <authorList>
            <person name="Swingley W.D."/>
            <person name="Chen M."/>
            <person name="Cheung P.C."/>
            <person name="Conrad A.L."/>
            <person name="Dejesa L.C."/>
            <person name="Hao J."/>
            <person name="Honchak B.M."/>
            <person name="Karbach L.E."/>
            <person name="Kurdoglu A."/>
            <person name="Lahiri S."/>
            <person name="Mastrian S.D."/>
            <person name="Miyashita H."/>
            <person name="Page L."/>
            <person name="Ramakrishna P."/>
            <person name="Satoh S."/>
            <person name="Sattley W.M."/>
            <person name="Shimada Y."/>
            <person name="Taylor H.L."/>
            <person name="Tomo T."/>
            <person name="Tsuchiya T."/>
            <person name="Wang Z.T."/>
            <person name="Raymond J."/>
            <person name="Mimuro M."/>
            <person name="Blankenship R.E."/>
            <person name="Touchman J.W."/>
        </authorList>
    </citation>
    <scope>NUCLEOTIDE SEQUENCE [LARGE SCALE GENOMIC DNA]</scope>
    <source>
        <strain evidence="8">MBIC 11017</strain>
    </source>
</reference>
<organism evidence="7 8">
    <name type="scientific">Acaryochloris marina (strain MBIC 11017)</name>
    <dbReference type="NCBI Taxonomy" id="329726"/>
    <lineage>
        <taxon>Bacteria</taxon>
        <taxon>Bacillati</taxon>
        <taxon>Cyanobacteriota</taxon>
        <taxon>Cyanophyceae</taxon>
        <taxon>Acaryochloridales</taxon>
        <taxon>Acaryochloridaceae</taxon>
        <taxon>Acaryochloris</taxon>
    </lineage>
</organism>
<feature type="coiled-coil region" evidence="5">
    <location>
        <begin position="55"/>
        <end position="89"/>
    </location>
</feature>
<dbReference type="Proteomes" id="UP000000268">
    <property type="component" value="Chromosome"/>
</dbReference>
<accession>B0C8J5</accession>
<evidence type="ECO:0000256" key="5">
    <source>
        <dbReference type="SAM" id="Coils"/>
    </source>
</evidence>
<dbReference type="InterPro" id="IPR007221">
    <property type="entry name" value="MreC"/>
</dbReference>
<keyword evidence="5" id="KW-0175">Coiled coil</keyword>
<dbReference type="PANTHER" id="PTHR34138">
    <property type="entry name" value="CELL SHAPE-DETERMINING PROTEIN MREC"/>
    <property type="match status" value="1"/>
</dbReference>
<dbReference type="GO" id="GO:0008360">
    <property type="term" value="P:regulation of cell shape"/>
    <property type="evidence" value="ECO:0007669"/>
    <property type="project" value="UniProtKB-KW"/>
</dbReference>
<dbReference type="GO" id="GO:0005886">
    <property type="term" value="C:plasma membrane"/>
    <property type="evidence" value="ECO:0007669"/>
    <property type="project" value="TreeGrafter"/>
</dbReference>
<dbReference type="InterPro" id="IPR042177">
    <property type="entry name" value="Cell/Rod_1"/>
</dbReference>
<evidence type="ECO:0000256" key="4">
    <source>
        <dbReference type="ARBA" id="ARBA00032089"/>
    </source>
</evidence>
<keyword evidence="3" id="KW-0133">Cell shape</keyword>
<evidence type="ECO:0000313" key="7">
    <source>
        <dbReference type="EMBL" id="ABW30150.1"/>
    </source>
</evidence>